<protein>
    <recommendedName>
        <fullName evidence="2">Integrase catalytic domain-containing protein</fullName>
    </recommendedName>
</protein>
<evidence type="ECO:0000256" key="1">
    <source>
        <dbReference type="SAM" id="MobiDB-lite"/>
    </source>
</evidence>
<evidence type="ECO:0000259" key="2">
    <source>
        <dbReference type="PROSITE" id="PS50994"/>
    </source>
</evidence>
<dbReference type="Gene3D" id="3.30.420.10">
    <property type="entry name" value="Ribonuclease H-like superfamily/Ribonuclease H"/>
    <property type="match status" value="3"/>
</dbReference>
<dbReference type="Proteomes" id="UP000701853">
    <property type="component" value="Chromosome 6"/>
</dbReference>
<sequence>MDYVHSDVWGPTKVASLGGMHYFVTFVNDYSRKIWVYLMKRKNEVLDAFLKWKKMVETQTSRKVKRLRSDNEHMNQTILEKVRCMLSNAGLGKEFWAEAVTYACHLINRLPSAAINKKTPMEMWTGKSATDYDSLHVFGSTAYYHVKESKLDPIAKKSLFLGITDGVKGYRLWCPNTRKIVFSRDVTFDESTMLKYNDSQKDDKTSSTLQQVELEKVNDDPANIGGANNEEVPIEEPLQQQDSIAYRRPRREIRKHARFDDRMAYALPIADDDVPSTYTEAISNPDGVKWKQAMKEEMQSLHKNRTWELVTLPKGKKAIRCKWVYAKKEGFSAKNEIRYKARLVVKGYAQKERIDYNKVFSPVVKHSSIRILLALVAQYDLELVQFDVKIAFLHGDLEEEIYMTQPDGFKVAGKENWVCKLTKSLYGLKQSPRQWYKRFDQFMKGQRYTRSKFDHCVYFQKLQEGTFIYLLLYVDDMLITSKNKVEIERLKTQLNLEFEMKDLGEAKKILSMEIWRDRAHDRVGLSQKQYLKKLSTQLSPSTNTEQEYMLRVPYSNAMGSLMHAMVCTRLDISQAVSIMSRYMHNPGKGHWQAMKWILRYIQKTVDVGLLFKQDNTLGKGVIGYVDSGYAGDLDKRRSTTGYVFTLAGGPISWKSTLQFTVALSTTEAEYMAVTEAVKEAIWLQGMVKTLGLVQEHINVYCDSQSAIHLAKNQVYHARTKHIDVRFHFVREIIDEGKICLQKIKTADNPADMMTKVVTATKFEHCLNLINILQV</sequence>
<keyword evidence="4" id="KW-1185">Reference proteome</keyword>
<feature type="region of interest" description="Disordered" evidence="1">
    <location>
        <begin position="217"/>
        <end position="241"/>
    </location>
</feature>
<dbReference type="SUPFAM" id="SSF56672">
    <property type="entry name" value="DNA/RNA polymerases"/>
    <property type="match status" value="1"/>
</dbReference>
<dbReference type="Pfam" id="PF25597">
    <property type="entry name" value="SH3_retrovirus"/>
    <property type="match status" value="1"/>
</dbReference>
<dbReference type="InterPro" id="IPR012337">
    <property type="entry name" value="RNaseH-like_sf"/>
</dbReference>
<dbReference type="CDD" id="cd09272">
    <property type="entry name" value="RNase_HI_RT_Ty1"/>
    <property type="match status" value="1"/>
</dbReference>
<dbReference type="GO" id="GO:0015074">
    <property type="term" value="P:DNA integration"/>
    <property type="evidence" value="ECO:0007669"/>
    <property type="project" value="InterPro"/>
</dbReference>
<gene>
    <name evidence="3" type="ORF">CXB51_016020</name>
</gene>
<name>A0A8J5YGS3_9ROSI</name>
<dbReference type="InterPro" id="IPR036397">
    <property type="entry name" value="RNaseH_sf"/>
</dbReference>
<dbReference type="PANTHER" id="PTHR11439:SF467">
    <property type="entry name" value="INTEGRASE CATALYTIC DOMAIN-CONTAINING PROTEIN"/>
    <property type="match status" value="1"/>
</dbReference>
<comment type="caution">
    <text evidence="3">The sequence shown here is derived from an EMBL/GenBank/DDBJ whole genome shotgun (WGS) entry which is preliminary data.</text>
</comment>
<dbReference type="InterPro" id="IPR057670">
    <property type="entry name" value="SH3_retrovirus"/>
</dbReference>
<dbReference type="AlphaFoldDB" id="A0A8J5YGS3"/>
<dbReference type="InterPro" id="IPR013103">
    <property type="entry name" value="RVT_2"/>
</dbReference>
<feature type="domain" description="Integrase catalytic" evidence="2">
    <location>
        <begin position="1"/>
        <end position="128"/>
    </location>
</feature>
<dbReference type="PROSITE" id="PS50994">
    <property type="entry name" value="INTEGRASE"/>
    <property type="match status" value="1"/>
</dbReference>
<dbReference type="PANTHER" id="PTHR11439">
    <property type="entry name" value="GAG-POL-RELATED RETROTRANSPOSON"/>
    <property type="match status" value="1"/>
</dbReference>
<evidence type="ECO:0000313" key="3">
    <source>
        <dbReference type="EMBL" id="KAG8490001.1"/>
    </source>
</evidence>
<proteinExistence type="predicted"/>
<dbReference type="SUPFAM" id="SSF53098">
    <property type="entry name" value="Ribonuclease H-like"/>
    <property type="match status" value="1"/>
</dbReference>
<dbReference type="InterPro" id="IPR001584">
    <property type="entry name" value="Integrase_cat-core"/>
</dbReference>
<reference evidence="3 4" key="1">
    <citation type="journal article" date="2021" name="bioRxiv">
        <title>The Gossypium anomalum genome as a resource for cotton improvement and evolutionary analysis of hybrid incompatibility.</title>
        <authorList>
            <person name="Grover C.E."/>
            <person name="Yuan D."/>
            <person name="Arick M.A."/>
            <person name="Miller E.R."/>
            <person name="Hu G."/>
            <person name="Peterson D.G."/>
            <person name="Wendel J.F."/>
            <person name="Udall J.A."/>
        </authorList>
    </citation>
    <scope>NUCLEOTIDE SEQUENCE [LARGE SCALE GENOMIC DNA]</scope>
    <source>
        <strain evidence="3">JFW-Udall</strain>
        <tissue evidence="3">Leaf</tissue>
    </source>
</reference>
<evidence type="ECO:0000313" key="4">
    <source>
        <dbReference type="Proteomes" id="UP000701853"/>
    </source>
</evidence>
<dbReference type="InterPro" id="IPR043502">
    <property type="entry name" value="DNA/RNA_pol_sf"/>
</dbReference>
<organism evidence="3 4">
    <name type="scientific">Gossypium anomalum</name>
    <dbReference type="NCBI Taxonomy" id="47600"/>
    <lineage>
        <taxon>Eukaryota</taxon>
        <taxon>Viridiplantae</taxon>
        <taxon>Streptophyta</taxon>
        <taxon>Embryophyta</taxon>
        <taxon>Tracheophyta</taxon>
        <taxon>Spermatophyta</taxon>
        <taxon>Magnoliopsida</taxon>
        <taxon>eudicotyledons</taxon>
        <taxon>Gunneridae</taxon>
        <taxon>Pentapetalae</taxon>
        <taxon>rosids</taxon>
        <taxon>malvids</taxon>
        <taxon>Malvales</taxon>
        <taxon>Malvaceae</taxon>
        <taxon>Malvoideae</taxon>
        <taxon>Gossypium</taxon>
    </lineage>
</organism>
<dbReference type="GO" id="GO:0003676">
    <property type="term" value="F:nucleic acid binding"/>
    <property type="evidence" value="ECO:0007669"/>
    <property type="project" value="InterPro"/>
</dbReference>
<dbReference type="EMBL" id="JAHUZN010000006">
    <property type="protein sequence ID" value="KAG8490001.1"/>
    <property type="molecule type" value="Genomic_DNA"/>
</dbReference>
<accession>A0A8J5YGS3</accession>
<dbReference type="Pfam" id="PF07727">
    <property type="entry name" value="RVT_2"/>
    <property type="match status" value="1"/>
</dbReference>
<dbReference type="OrthoDB" id="418757at2759"/>